<organism evidence="3 4">
    <name type="scientific">Brachionus plicatilis</name>
    <name type="common">Marine rotifer</name>
    <name type="synonym">Brachionus muelleri</name>
    <dbReference type="NCBI Taxonomy" id="10195"/>
    <lineage>
        <taxon>Eukaryota</taxon>
        <taxon>Metazoa</taxon>
        <taxon>Spiralia</taxon>
        <taxon>Gnathifera</taxon>
        <taxon>Rotifera</taxon>
        <taxon>Eurotatoria</taxon>
        <taxon>Monogononta</taxon>
        <taxon>Pseudotrocha</taxon>
        <taxon>Ploima</taxon>
        <taxon>Brachionidae</taxon>
        <taxon>Brachionus</taxon>
    </lineage>
</organism>
<sequence length="341" mass="39995">MKFDREMSIENISNVKCQINLQSELIIRQRKLSDTEHDSLISIKDLFLAKINQIENLVLKNESLKKFFVFVPNKSHIVFKYNKCCEFDNLFGKLIIFNHMPEKNFIKKFISILNNGDYQIDYDSDDFRENFKCVILVSLLQLKKNKSIIDLSEVHSNEIKHIEMENRGYLPKIRDGDFEVVRDLINPELTKSFSLSLRFIPRIPKNILTIFTNLSELSILEGKIEKIPRGSFAEKNHLTSLTLNNCTLHSIELDAFINLKYLEKLNLNSNNLKRLNKKFFTGLEHLKEFSANQNKICTIDEDTFDSVQHLVKLELNNNNIDEIKLDKLANLEYLDLRDNNY</sequence>
<feature type="non-terminal residue" evidence="3">
    <location>
        <position position="341"/>
    </location>
</feature>
<keyword evidence="1" id="KW-0433">Leucine-rich repeat</keyword>
<evidence type="ECO:0000313" key="3">
    <source>
        <dbReference type="EMBL" id="RNA08167.1"/>
    </source>
</evidence>
<comment type="caution">
    <text evidence="3">The sequence shown here is derived from an EMBL/GenBank/DDBJ whole genome shotgun (WGS) entry which is preliminary data.</text>
</comment>
<gene>
    <name evidence="3" type="ORF">BpHYR1_024515</name>
</gene>
<dbReference type="InterPro" id="IPR050333">
    <property type="entry name" value="SLRP"/>
</dbReference>
<proteinExistence type="predicted"/>
<dbReference type="Pfam" id="PF13855">
    <property type="entry name" value="LRR_8"/>
    <property type="match status" value="1"/>
</dbReference>
<evidence type="ECO:0000313" key="4">
    <source>
        <dbReference type="Proteomes" id="UP000276133"/>
    </source>
</evidence>
<dbReference type="Proteomes" id="UP000276133">
    <property type="component" value="Unassembled WGS sequence"/>
</dbReference>
<dbReference type="EMBL" id="REGN01006834">
    <property type="protein sequence ID" value="RNA08167.1"/>
    <property type="molecule type" value="Genomic_DNA"/>
</dbReference>
<evidence type="ECO:0000256" key="2">
    <source>
        <dbReference type="ARBA" id="ARBA00022737"/>
    </source>
</evidence>
<keyword evidence="4" id="KW-1185">Reference proteome</keyword>
<dbReference type="Gene3D" id="3.80.10.10">
    <property type="entry name" value="Ribonuclease Inhibitor"/>
    <property type="match status" value="1"/>
</dbReference>
<reference evidence="3 4" key="1">
    <citation type="journal article" date="2018" name="Sci. Rep.">
        <title>Genomic signatures of local adaptation to the degree of environmental predictability in rotifers.</title>
        <authorList>
            <person name="Franch-Gras L."/>
            <person name="Hahn C."/>
            <person name="Garcia-Roger E.M."/>
            <person name="Carmona M.J."/>
            <person name="Serra M."/>
            <person name="Gomez A."/>
        </authorList>
    </citation>
    <scope>NUCLEOTIDE SEQUENCE [LARGE SCALE GENOMIC DNA]</scope>
    <source>
        <strain evidence="3">HYR1</strain>
    </source>
</reference>
<dbReference type="OrthoDB" id="2020019at2759"/>
<accession>A0A3M7Q9N3</accession>
<protein>
    <submittedName>
        <fullName evidence="3">Slit-like protein</fullName>
    </submittedName>
</protein>
<keyword evidence="2" id="KW-0677">Repeat</keyword>
<dbReference type="PANTHER" id="PTHR45712:SF22">
    <property type="entry name" value="INSULIN-LIKE GROWTH FACTOR-BINDING PROTEIN COMPLEX ACID LABILE SUBUNIT"/>
    <property type="match status" value="1"/>
</dbReference>
<name>A0A3M7Q9N3_BRAPC</name>
<dbReference type="STRING" id="10195.A0A3M7Q9N3"/>
<dbReference type="PANTHER" id="PTHR45712">
    <property type="entry name" value="AGAP008170-PA"/>
    <property type="match status" value="1"/>
</dbReference>
<dbReference type="InterPro" id="IPR001611">
    <property type="entry name" value="Leu-rich_rpt"/>
</dbReference>
<dbReference type="InterPro" id="IPR032675">
    <property type="entry name" value="LRR_dom_sf"/>
</dbReference>
<dbReference type="AlphaFoldDB" id="A0A3M7Q9N3"/>
<dbReference type="SUPFAM" id="SSF52058">
    <property type="entry name" value="L domain-like"/>
    <property type="match status" value="1"/>
</dbReference>
<evidence type="ECO:0000256" key="1">
    <source>
        <dbReference type="ARBA" id="ARBA00022614"/>
    </source>
</evidence>